<evidence type="ECO:0000256" key="2">
    <source>
        <dbReference type="ARBA" id="ARBA00022475"/>
    </source>
</evidence>
<feature type="transmembrane region" description="Helical" evidence="9">
    <location>
        <begin position="20"/>
        <end position="41"/>
    </location>
</feature>
<evidence type="ECO:0000256" key="3">
    <source>
        <dbReference type="ARBA" id="ARBA00022618"/>
    </source>
</evidence>
<evidence type="ECO:0000256" key="6">
    <source>
        <dbReference type="ARBA" id="ARBA00023136"/>
    </source>
</evidence>
<feature type="compositionally biased region" description="Acidic residues" evidence="8">
    <location>
        <begin position="278"/>
        <end position="289"/>
    </location>
</feature>
<keyword evidence="7" id="KW-0131">Cell cycle</keyword>
<dbReference type="RefSeq" id="WP_148323120.1">
    <property type="nucleotide sequence ID" value="NZ_JACJLL010000126.1"/>
</dbReference>
<sequence length="289" mass="32663">MKDVKKFIKAKKRKKLIKKLILITIVLVVGGFIFITKAPIFNIKSITFKGNVTISSEVLLSGVSDRIGLNIFTVNEKDIKEEVLKNRYVSTVDIKRKGINTLEINITEEAPVYYINNGIELLIINNDLEVLEEVDNIEGRNLVEIKGIDLSVKDDESRVDEFNSYKNILTNFYPFISKNRESIYLSSLDVSNIVNIIGYIGNVEIFFGDDSDLYNKMENVYRIMLDDNINIAKGYINVSFNGSPVIKIEEVKEETNEEGEGITEDSGVTEDNSITQDGLEEDADVEPVE</sequence>
<evidence type="ECO:0000256" key="1">
    <source>
        <dbReference type="ARBA" id="ARBA00004370"/>
    </source>
</evidence>
<accession>A0ABS2FKP5</accession>
<dbReference type="InterPro" id="IPR013685">
    <property type="entry name" value="POTRA_FtsQ_type"/>
</dbReference>
<feature type="region of interest" description="Disordered" evidence="8">
    <location>
        <begin position="251"/>
        <end position="289"/>
    </location>
</feature>
<evidence type="ECO:0000259" key="10">
    <source>
        <dbReference type="PROSITE" id="PS51779"/>
    </source>
</evidence>
<name>A0ABS2FKP5_9CLOT</name>
<reference evidence="11 12" key="1">
    <citation type="journal article" date="2021" name="Sci. Rep.">
        <title>The distribution of antibiotic resistance genes in chicken gut microbiota commensals.</title>
        <authorList>
            <person name="Juricova H."/>
            <person name="Matiasovicova J."/>
            <person name="Kubasova T."/>
            <person name="Cejkova D."/>
            <person name="Rychlik I."/>
        </authorList>
    </citation>
    <scope>NUCLEOTIDE SEQUENCE [LARGE SCALE GENOMIC DNA]</scope>
    <source>
        <strain evidence="11 12">An435</strain>
    </source>
</reference>
<keyword evidence="3" id="KW-0132">Cell division</keyword>
<protein>
    <submittedName>
        <fullName evidence="11">FtsQ-type POTRA domain-containing protein</fullName>
    </submittedName>
</protein>
<dbReference type="Gene3D" id="3.10.20.310">
    <property type="entry name" value="membrane protein fhac"/>
    <property type="match status" value="1"/>
</dbReference>
<dbReference type="PROSITE" id="PS51779">
    <property type="entry name" value="POTRA"/>
    <property type="match status" value="1"/>
</dbReference>
<dbReference type="InterPro" id="IPR050487">
    <property type="entry name" value="FtsQ_DivIB"/>
</dbReference>
<comment type="caution">
    <text evidence="11">The sequence shown here is derived from an EMBL/GenBank/DDBJ whole genome shotgun (WGS) entry which is preliminary data.</text>
</comment>
<comment type="subcellular location">
    <subcellularLocation>
        <location evidence="1">Membrane</location>
    </subcellularLocation>
</comment>
<keyword evidence="4 9" id="KW-0812">Transmembrane</keyword>
<evidence type="ECO:0000313" key="12">
    <source>
        <dbReference type="Proteomes" id="UP000767334"/>
    </source>
</evidence>
<evidence type="ECO:0000256" key="9">
    <source>
        <dbReference type="SAM" id="Phobius"/>
    </source>
</evidence>
<keyword evidence="2" id="KW-1003">Cell membrane</keyword>
<dbReference type="InterPro" id="IPR034746">
    <property type="entry name" value="POTRA"/>
</dbReference>
<dbReference type="Pfam" id="PF08478">
    <property type="entry name" value="POTRA_1"/>
    <property type="match status" value="1"/>
</dbReference>
<keyword evidence="5 9" id="KW-1133">Transmembrane helix</keyword>
<keyword evidence="6 9" id="KW-0472">Membrane</keyword>
<proteinExistence type="predicted"/>
<feature type="domain" description="POTRA" evidence="10">
    <location>
        <begin position="41"/>
        <end position="109"/>
    </location>
</feature>
<dbReference type="PANTHER" id="PTHR37820">
    <property type="entry name" value="CELL DIVISION PROTEIN DIVIB"/>
    <property type="match status" value="1"/>
</dbReference>
<evidence type="ECO:0000256" key="8">
    <source>
        <dbReference type="SAM" id="MobiDB-lite"/>
    </source>
</evidence>
<keyword evidence="12" id="KW-1185">Reference proteome</keyword>
<gene>
    <name evidence="11" type="ORF">H6A19_14595</name>
</gene>
<evidence type="ECO:0000256" key="5">
    <source>
        <dbReference type="ARBA" id="ARBA00022989"/>
    </source>
</evidence>
<dbReference type="Proteomes" id="UP000767334">
    <property type="component" value="Unassembled WGS sequence"/>
</dbReference>
<evidence type="ECO:0000313" key="11">
    <source>
        <dbReference type="EMBL" id="MBM6820541.1"/>
    </source>
</evidence>
<evidence type="ECO:0000256" key="4">
    <source>
        <dbReference type="ARBA" id="ARBA00022692"/>
    </source>
</evidence>
<dbReference type="EMBL" id="JACJLL010000126">
    <property type="protein sequence ID" value="MBM6820541.1"/>
    <property type="molecule type" value="Genomic_DNA"/>
</dbReference>
<dbReference type="PANTHER" id="PTHR37820:SF1">
    <property type="entry name" value="CELL DIVISION PROTEIN FTSQ"/>
    <property type="match status" value="1"/>
</dbReference>
<evidence type="ECO:0000256" key="7">
    <source>
        <dbReference type="ARBA" id="ARBA00023306"/>
    </source>
</evidence>
<organism evidence="11 12">
    <name type="scientific">Clostridium saudiense</name>
    <dbReference type="NCBI Taxonomy" id="1414720"/>
    <lineage>
        <taxon>Bacteria</taxon>
        <taxon>Bacillati</taxon>
        <taxon>Bacillota</taxon>
        <taxon>Clostridia</taxon>
        <taxon>Eubacteriales</taxon>
        <taxon>Clostridiaceae</taxon>
        <taxon>Clostridium</taxon>
    </lineage>
</organism>